<dbReference type="VEuPathDB" id="FungiDB:BO82DRAFT_217138"/>
<dbReference type="AlphaFoldDB" id="A0A319BU10"/>
<evidence type="ECO:0000313" key="3">
    <source>
        <dbReference type="Proteomes" id="UP000248340"/>
    </source>
</evidence>
<evidence type="ECO:0000256" key="1">
    <source>
        <dbReference type="SAM" id="Phobius"/>
    </source>
</evidence>
<accession>A0A319BU10</accession>
<dbReference type="RefSeq" id="XP_025486274.1">
    <property type="nucleotide sequence ID" value="XM_025630747.1"/>
</dbReference>
<keyword evidence="1" id="KW-0812">Transmembrane</keyword>
<name>A0A319BU10_9EURO</name>
<proteinExistence type="predicted"/>
<dbReference type="GeneID" id="37133488"/>
<protein>
    <submittedName>
        <fullName evidence="2">Uncharacterized protein</fullName>
    </submittedName>
</protein>
<feature type="transmembrane region" description="Helical" evidence="1">
    <location>
        <begin position="21"/>
        <end position="40"/>
    </location>
</feature>
<reference evidence="2 3" key="1">
    <citation type="submission" date="2016-12" db="EMBL/GenBank/DDBJ databases">
        <title>The genomes of Aspergillus section Nigri reveals drivers in fungal speciation.</title>
        <authorList>
            <consortium name="DOE Joint Genome Institute"/>
            <person name="Vesth T.C."/>
            <person name="Nybo J."/>
            <person name="Theobald S."/>
            <person name="Brandl J."/>
            <person name="Frisvad J.C."/>
            <person name="Nielsen K.F."/>
            <person name="Lyhne E.K."/>
            <person name="Kogle M.E."/>
            <person name="Kuo A."/>
            <person name="Riley R."/>
            <person name="Clum A."/>
            <person name="Nolan M."/>
            <person name="Lipzen A."/>
            <person name="Salamov A."/>
            <person name="Henrissat B."/>
            <person name="Wiebenga A."/>
            <person name="De Vries R.P."/>
            <person name="Grigoriev I.V."/>
            <person name="Mortensen U.H."/>
            <person name="Andersen M.R."/>
            <person name="Baker S.E."/>
        </authorList>
    </citation>
    <scope>NUCLEOTIDE SEQUENCE [LARGE SCALE GENOMIC DNA]</scope>
    <source>
        <strain evidence="2 3">CBS 121591</strain>
    </source>
</reference>
<dbReference type="EMBL" id="KZ821768">
    <property type="protein sequence ID" value="PYH76074.1"/>
    <property type="molecule type" value="Genomic_DNA"/>
</dbReference>
<keyword evidence="1" id="KW-1133">Transmembrane helix</keyword>
<gene>
    <name evidence="2" type="ORF">BO82DRAFT_217138</name>
</gene>
<feature type="transmembrane region" description="Helical" evidence="1">
    <location>
        <begin position="52"/>
        <end position="75"/>
    </location>
</feature>
<organism evidence="2 3">
    <name type="scientific">Aspergillus uvarum CBS 121591</name>
    <dbReference type="NCBI Taxonomy" id="1448315"/>
    <lineage>
        <taxon>Eukaryota</taxon>
        <taxon>Fungi</taxon>
        <taxon>Dikarya</taxon>
        <taxon>Ascomycota</taxon>
        <taxon>Pezizomycotina</taxon>
        <taxon>Eurotiomycetes</taxon>
        <taxon>Eurotiomycetidae</taxon>
        <taxon>Eurotiales</taxon>
        <taxon>Aspergillaceae</taxon>
        <taxon>Aspergillus</taxon>
        <taxon>Aspergillus subgen. Circumdati</taxon>
    </lineage>
</organism>
<sequence length="134" mass="15773">MEARRKTMERQWKENEGMKMLFFVFSVRPDAASFSFVLYYDGSNLDFLFSFFFFFFIYSPYNVLSSGDSMALAWFRRVRWMSWNTSTQPRRRASKIGPRLILSLNDSLSCLGEAKKMDLCRIGCQSVDVSFENI</sequence>
<dbReference type="Proteomes" id="UP000248340">
    <property type="component" value="Unassembled WGS sequence"/>
</dbReference>
<keyword evidence="1" id="KW-0472">Membrane</keyword>
<evidence type="ECO:0000313" key="2">
    <source>
        <dbReference type="EMBL" id="PYH76074.1"/>
    </source>
</evidence>
<keyword evidence="3" id="KW-1185">Reference proteome</keyword>